<dbReference type="RefSeq" id="WP_097280954.1">
    <property type="nucleotide sequence ID" value="NZ_OCNJ01000010.1"/>
</dbReference>
<protein>
    <submittedName>
        <fullName evidence="2">mRNA interferase RelE/StbE</fullName>
    </submittedName>
</protein>
<evidence type="ECO:0000313" key="3">
    <source>
        <dbReference type="Proteomes" id="UP000219621"/>
    </source>
</evidence>
<dbReference type="SUPFAM" id="SSF143011">
    <property type="entry name" value="RelE-like"/>
    <property type="match status" value="1"/>
</dbReference>
<keyword evidence="3" id="KW-1185">Reference proteome</keyword>
<reference evidence="2 3" key="1">
    <citation type="submission" date="2017-09" db="EMBL/GenBank/DDBJ databases">
        <authorList>
            <person name="Ehlers B."/>
            <person name="Leendertz F.H."/>
        </authorList>
    </citation>
    <scope>NUCLEOTIDE SEQUENCE [LARGE SCALE GENOMIC DNA]</scope>
    <source>
        <strain evidence="2 3">USBA 140</strain>
    </source>
</reference>
<gene>
    <name evidence="2" type="ORF">SAMN05421508_110121</name>
</gene>
<dbReference type="EMBL" id="OCNJ01000010">
    <property type="protein sequence ID" value="SOD99936.1"/>
    <property type="molecule type" value="Genomic_DNA"/>
</dbReference>
<dbReference type="Gene3D" id="3.30.2310.20">
    <property type="entry name" value="RelE-like"/>
    <property type="match status" value="1"/>
</dbReference>
<dbReference type="PANTHER" id="PTHR38813">
    <property type="match status" value="1"/>
</dbReference>
<dbReference type="InterPro" id="IPR052747">
    <property type="entry name" value="TA_system_RelE_toxin"/>
</dbReference>
<dbReference type="Pfam" id="PF05016">
    <property type="entry name" value="ParE_toxin"/>
    <property type="match status" value="1"/>
</dbReference>
<dbReference type="AlphaFoldDB" id="A0A286GXN2"/>
<proteinExistence type="predicted"/>
<sequence length="85" mass="10011">MRIAWTRTAQKDMRRIASADRTRIVAKIEQFAADPHSLANNVKALQGSPDFRLRVADYRVIYRIENDTIILMVIQRVLHRREAYE</sequence>
<accession>A0A286GXN2</accession>
<keyword evidence="1" id="KW-1277">Toxin-antitoxin system</keyword>
<dbReference type="OrthoDB" id="428094at2"/>
<dbReference type="InterPro" id="IPR035093">
    <property type="entry name" value="RelE/ParE_toxin_dom_sf"/>
</dbReference>
<dbReference type="Proteomes" id="UP000219621">
    <property type="component" value="Unassembled WGS sequence"/>
</dbReference>
<dbReference type="PANTHER" id="PTHR38813:SF1">
    <property type="entry name" value="TOXIN RELE1-RELATED"/>
    <property type="match status" value="1"/>
</dbReference>
<name>A0A286GXN2_9PROT</name>
<evidence type="ECO:0000313" key="2">
    <source>
        <dbReference type="EMBL" id="SOD99936.1"/>
    </source>
</evidence>
<dbReference type="InterPro" id="IPR007712">
    <property type="entry name" value="RelE/ParE_toxin"/>
</dbReference>
<evidence type="ECO:0000256" key="1">
    <source>
        <dbReference type="ARBA" id="ARBA00022649"/>
    </source>
</evidence>
<organism evidence="2 3">
    <name type="scientific">Caenispirillum bisanense</name>
    <dbReference type="NCBI Taxonomy" id="414052"/>
    <lineage>
        <taxon>Bacteria</taxon>
        <taxon>Pseudomonadati</taxon>
        <taxon>Pseudomonadota</taxon>
        <taxon>Alphaproteobacteria</taxon>
        <taxon>Rhodospirillales</taxon>
        <taxon>Novispirillaceae</taxon>
        <taxon>Caenispirillum</taxon>
    </lineage>
</organism>